<reference evidence="2 3" key="1">
    <citation type="submission" date="2019-09" db="EMBL/GenBank/DDBJ databases">
        <title>Isolation and complete genome sequencing of Methylocystis species.</title>
        <authorList>
            <person name="Rumah B.L."/>
            <person name="Stead C.E."/>
            <person name="Stevens B.C."/>
            <person name="Minton N.P."/>
            <person name="Grosse-Honebrink A."/>
            <person name="Zhang Y."/>
        </authorList>
    </citation>
    <scope>NUCLEOTIDE SEQUENCE [LARGE SCALE GENOMIC DNA]</scope>
    <source>
        <strain evidence="2 3">BRCS2</strain>
    </source>
</reference>
<keyword evidence="3" id="KW-1185">Reference proteome</keyword>
<dbReference type="Proteomes" id="UP000422569">
    <property type="component" value="Chromosome"/>
</dbReference>
<keyword evidence="1" id="KW-0732">Signal</keyword>
<dbReference type="PROSITE" id="PS51257">
    <property type="entry name" value="PROKAR_LIPOPROTEIN"/>
    <property type="match status" value="1"/>
</dbReference>
<dbReference type="EMBL" id="CP044331">
    <property type="protein sequence ID" value="QGM98785.1"/>
    <property type="molecule type" value="Genomic_DNA"/>
</dbReference>
<feature type="chain" id="PRO_5025625818" description="DUF3551 domain-containing protein" evidence="1">
    <location>
        <begin position="29"/>
        <end position="73"/>
    </location>
</feature>
<protein>
    <recommendedName>
        <fullName evidence="4">DUF3551 domain-containing protein</fullName>
    </recommendedName>
</protein>
<name>A0A6B8M8R3_9HYPH</name>
<dbReference type="RefSeq" id="WP_016918639.1">
    <property type="nucleotide sequence ID" value="NZ_CP044331.1"/>
</dbReference>
<dbReference type="NCBIfam" id="NF047412">
    <property type="entry name" value="sig_GCG_CRPN_rpt"/>
    <property type="match status" value="1"/>
</dbReference>
<evidence type="ECO:0000313" key="3">
    <source>
        <dbReference type="Proteomes" id="UP000422569"/>
    </source>
</evidence>
<evidence type="ECO:0008006" key="4">
    <source>
        <dbReference type="Google" id="ProtNLM"/>
    </source>
</evidence>
<feature type="signal peptide" evidence="1">
    <location>
        <begin position="1"/>
        <end position="28"/>
    </location>
</feature>
<dbReference type="KEGG" id="mpar:F7D14_15700"/>
<evidence type="ECO:0000313" key="2">
    <source>
        <dbReference type="EMBL" id="QGM98785.1"/>
    </source>
</evidence>
<sequence>MSKSLIAKIALFGLAAATFASLSSPAFAFGGCGRNGHRNAWGACVYGGQNQGYCAAVGGTPVRMPNGNVRCVR</sequence>
<proteinExistence type="predicted"/>
<gene>
    <name evidence="2" type="ORF">F7D14_15700</name>
</gene>
<dbReference type="InterPro" id="IPR058110">
    <property type="entry name" value="GCG_CRPN_dom"/>
</dbReference>
<evidence type="ECO:0000256" key="1">
    <source>
        <dbReference type="SAM" id="SignalP"/>
    </source>
</evidence>
<organism evidence="2 3">
    <name type="scientific">Methylocystis parvus</name>
    <dbReference type="NCBI Taxonomy" id="134"/>
    <lineage>
        <taxon>Bacteria</taxon>
        <taxon>Pseudomonadati</taxon>
        <taxon>Pseudomonadota</taxon>
        <taxon>Alphaproteobacteria</taxon>
        <taxon>Hyphomicrobiales</taxon>
        <taxon>Methylocystaceae</taxon>
        <taxon>Methylocystis</taxon>
    </lineage>
</organism>
<accession>A0A6B8M8R3</accession>
<dbReference type="AlphaFoldDB" id="A0A6B8M8R3"/>